<evidence type="ECO:0000256" key="1">
    <source>
        <dbReference type="ARBA" id="ARBA00022598"/>
    </source>
</evidence>
<keyword evidence="3" id="KW-0067">ATP-binding</keyword>
<keyword evidence="9" id="KW-1185">Reference proteome</keyword>
<comment type="caution">
    <text evidence="8">The sequence shown here is derived from an EMBL/GenBank/DDBJ whole genome shotgun (WGS) entry which is preliminary data.</text>
</comment>
<dbReference type="GO" id="GO:0000049">
    <property type="term" value="F:tRNA binding"/>
    <property type="evidence" value="ECO:0007669"/>
    <property type="project" value="InterPro"/>
</dbReference>
<dbReference type="GO" id="GO:0006428">
    <property type="term" value="P:isoleucyl-tRNA aminoacylation"/>
    <property type="evidence" value="ECO:0007669"/>
    <property type="project" value="TreeGrafter"/>
</dbReference>
<keyword evidence="6" id="KW-1133">Transmembrane helix</keyword>
<feature type="transmembrane region" description="Helical" evidence="6">
    <location>
        <begin position="60"/>
        <end position="82"/>
    </location>
</feature>
<dbReference type="OrthoDB" id="1706657at2759"/>
<evidence type="ECO:0000256" key="4">
    <source>
        <dbReference type="ARBA" id="ARBA00022917"/>
    </source>
</evidence>
<dbReference type="Pfam" id="PF19302">
    <property type="entry name" value="DUF5915"/>
    <property type="match status" value="1"/>
</dbReference>
<keyword evidence="6" id="KW-0812">Transmembrane</keyword>
<accession>A0A8S1MIJ8</accession>
<evidence type="ECO:0000256" key="3">
    <source>
        <dbReference type="ARBA" id="ARBA00022840"/>
    </source>
</evidence>
<feature type="domain" description="Methionyl/Valyl/Leucyl/Isoleucyl-tRNA synthetase anticodon-binding" evidence="7">
    <location>
        <begin position="2"/>
        <end position="153"/>
    </location>
</feature>
<dbReference type="GO" id="GO:0005524">
    <property type="term" value="F:ATP binding"/>
    <property type="evidence" value="ECO:0007669"/>
    <property type="project" value="UniProtKB-KW"/>
</dbReference>
<dbReference type="InterPro" id="IPR013155">
    <property type="entry name" value="M/V/L/I-tRNA-synth_anticd-bd"/>
</dbReference>
<keyword evidence="1" id="KW-0436">Ligase</keyword>
<dbReference type="EMBL" id="CAJJDN010000038">
    <property type="protein sequence ID" value="CAD8078642.1"/>
    <property type="molecule type" value="Genomic_DNA"/>
</dbReference>
<evidence type="ECO:0000313" key="8">
    <source>
        <dbReference type="EMBL" id="CAD8078642.1"/>
    </source>
</evidence>
<dbReference type="InterPro" id="IPR033709">
    <property type="entry name" value="Anticodon_Ile_ABEc"/>
</dbReference>
<gene>
    <name evidence="8" type="ORF">PSON_ATCC_30995.1.T0380030</name>
</gene>
<evidence type="ECO:0000256" key="6">
    <source>
        <dbReference type="SAM" id="Phobius"/>
    </source>
</evidence>
<keyword evidence="4" id="KW-0648">Protein biosynthesis</keyword>
<dbReference type="PANTHER" id="PTHR42780">
    <property type="entry name" value="SOLEUCYL-TRNA SYNTHETASE"/>
    <property type="match status" value="1"/>
</dbReference>
<sequence>MDKWIISSSQALIEFVKNEMESYRIHTIIPRLISYLNTMTNWYVRLNRNRIKGNKGNQEWIVSLNAFFYVLLKITLLMSPYVPFITESIYQNLKKCIPQGKNNKESIHFLQIPDIRKELIDPKIESQVEKMQIVVQAAKKLRESHQITLKQPINSLTILTTDEQLIQSVQFLSKYIEEEINTPTVLVENNIEQYIRLKAEPDNKICGQELKDKFGPDLIQQIRNFTQKQILTLKNDGKLQLKVKVKKENKVKEQIQKQPNPKVKKGKNNVEYNEVEMDCELLLNHVKITDQFNTEKHKQLIFAPHDGFSIILDPSQTQQLKNLGFAKLFTNRIQNLRKKLGLQLEDKIIVFYQFEAESELSNAVQSEIAWIRNQIKEPIFSSDYKHKYLKFICNKDIDIDNHKFTISIAQNSPIFHQQKLLEQYSEKEVDSIIRTLAIFPNLQQNIEFILDGKTIALGPEHYSIQL</sequence>
<keyword evidence="6" id="KW-0472">Membrane</keyword>
<dbReference type="GO" id="GO:0004822">
    <property type="term" value="F:isoleucine-tRNA ligase activity"/>
    <property type="evidence" value="ECO:0007669"/>
    <property type="project" value="InterPro"/>
</dbReference>
<name>A0A8S1MIJ8_9CILI</name>
<dbReference type="InterPro" id="IPR023586">
    <property type="entry name" value="Ile-tRNA-ligase_type2"/>
</dbReference>
<dbReference type="Pfam" id="PF08264">
    <property type="entry name" value="Anticodon_1"/>
    <property type="match status" value="1"/>
</dbReference>
<reference evidence="8" key="1">
    <citation type="submission" date="2021-01" db="EMBL/GenBank/DDBJ databases">
        <authorList>
            <consortium name="Genoscope - CEA"/>
            <person name="William W."/>
        </authorList>
    </citation>
    <scope>NUCLEOTIDE SEQUENCE</scope>
</reference>
<evidence type="ECO:0000259" key="7">
    <source>
        <dbReference type="Pfam" id="PF08264"/>
    </source>
</evidence>
<dbReference type="CDD" id="cd07961">
    <property type="entry name" value="Anticodon_Ia_Ile_ABEc"/>
    <property type="match status" value="1"/>
</dbReference>
<dbReference type="Proteomes" id="UP000692954">
    <property type="component" value="Unassembled WGS sequence"/>
</dbReference>
<evidence type="ECO:0000256" key="2">
    <source>
        <dbReference type="ARBA" id="ARBA00022741"/>
    </source>
</evidence>
<proteinExistence type="predicted"/>
<protein>
    <recommendedName>
        <fullName evidence="7">Methionyl/Valyl/Leucyl/Isoleucyl-tRNA synthetase anticodon-binding domain-containing protein</fullName>
    </recommendedName>
</protein>
<keyword evidence="5" id="KW-0030">Aminoacyl-tRNA synthetase</keyword>
<dbReference type="PANTHER" id="PTHR42780:SF1">
    <property type="entry name" value="ISOLEUCINE--TRNA LIGASE, CYTOPLASMIC"/>
    <property type="match status" value="1"/>
</dbReference>
<evidence type="ECO:0000313" key="9">
    <source>
        <dbReference type="Proteomes" id="UP000692954"/>
    </source>
</evidence>
<organism evidence="8 9">
    <name type="scientific">Paramecium sonneborni</name>
    <dbReference type="NCBI Taxonomy" id="65129"/>
    <lineage>
        <taxon>Eukaryota</taxon>
        <taxon>Sar</taxon>
        <taxon>Alveolata</taxon>
        <taxon>Ciliophora</taxon>
        <taxon>Intramacronucleata</taxon>
        <taxon>Oligohymenophorea</taxon>
        <taxon>Peniculida</taxon>
        <taxon>Parameciidae</taxon>
        <taxon>Paramecium</taxon>
    </lineage>
</organism>
<dbReference type="AlphaFoldDB" id="A0A8S1MIJ8"/>
<evidence type="ECO:0000256" key="5">
    <source>
        <dbReference type="ARBA" id="ARBA00023146"/>
    </source>
</evidence>
<keyword evidence="2" id="KW-0547">Nucleotide-binding</keyword>